<dbReference type="GeneID" id="93147901"/>
<keyword evidence="1" id="KW-0175">Coiled coil</keyword>
<evidence type="ECO:0000256" key="1">
    <source>
        <dbReference type="SAM" id="Coils"/>
    </source>
</evidence>
<dbReference type="PROSITE" id="PS51192">
    <property type="entry name" value="HELICASE_ATP_BIND_1"/>
    <property type="match status" value="1"/>
</dbReference>
<dbReference type="EMBL" id="ACIO01000065">
    <property type="protein sequence ID" value="EFD00873.1"/>
    <property type="molecule type" value="Genomic_DNA"/>
</dbReference>
<evidence type="ECO:0000313" key="6">
    <source>
        <dbReference type="Proteomes" id="UP000004968"/>
    </source>
</evidence>
<dbReference type="Gene3D" id="3.40.50.10810">
    <property type="entry name" value="Tandem AAA-ATPase domain"/>
    <property type="match status" value="2"/>
</dbReference>
<keyword evidence="5" id="KW-0067">ATP-binding</keyword>
<dbReference type="InterPro" id="IPR014001">
    <property type="entry name" value="Helicase_ATP-bd"/>
</dbReference>
<dbReference type="GO" id="GO:0004386">
    <property type="term" value="F:helicase activity"/>
    <property type="evidence" value="ECO:0007669"/>
    <property type="project" value="UniProtKB-KW"/>
</dbReference>
<sequence>MIGAIRLPKNAFYQVAGTTATTDILFLQKREQEIVPDKREINWLSIEEDENGVPVNSYFIDHPEMILGTMAFDASMYANEATTSCLPFEDQPLEELLNNAVGKLQAVYREPDTELAVDGDSEVKDWLPARPEVKNGCYALIEDKLYYREDSRMYLQAIGGMKEERIKGLLEIKDALWNLINFQSRTEEERIDDGYPADFDIGLKRYLNELNLVYDRFTARYGYVNSFANITAFAKDSDSPLLRSIEDPKKDEDRKKIKGEYQKAIVFYQATVRPKMVPKRADSAEEALQLSINMKGRIDLDYIQYLYHTPDHENFSKDEIIAELGTRIYQDPAAYDGKPYKGWVIAEEYLSGYVKDKLKEAVFYAKEEPERFNRNVEALQQVQPQPLTPEDISFTLGATWIPTEYYEAFMYEKFETPSYLQGGSSGIGIEFAPYTGEYHITRKSAEPNSVCVNATYGTARKNAYEILEISLNLRTVEVKDRVEYVDSYTGEDKVKYVLNRAETLLAREKQAQMKQEFESWLFEEPERGDALTKLYNDRFNNIRPREFNGDGLMFPDLNSAIHLRKNQRDLIARGIYGNTNVLGAHEVGAGKTFSAVVIAHERKRLGVCHKPLIAVPNYLVGQWAADYMKLYPQDNLLVATKKDLERKNRRRFVSRIATGDYDAIIMAHSSFELINLSKEKQLSAIQEELNEISDAIADEKGRLGKSWTLKQLCAFQKNLQFRYDYLFNEDKKDNTINFEQLGVDCLIIDEAHTYKNNYSFTKMRNVAGVGGKSSQRAMDMYMKSQYINEITGEKGLIYLTGTPVTNSMSELYVMQKALQPSELRSRGIFLFDSWASTFGVVESSLELRPEGTGYQMKSRFAHFHNLPELMSMFTLVADIKTTDMLPEIPVPKLRTGAFQAVKTMITPEQKEKMAELVMRAEDIRNGRVDSTEDNFLKLTNEARLLAIDPRILDFSISYNPNTKLNVCAQNVASIYHETAEKKSTQLIFCDKGTPKPDGSYSFYQALKEEMTAAGVKDEEIAFIHDYNTDIQRAELFEKVKTGEIRILIGSTEKMGAGMNVQDKLIALHHLDVPWRPADLTQRNGRILRQGNENEEISIFNYITEQTFDAYLWQILEQKQKYISQIMTGRSAARSCEDIDETVLQYAEFKTLAADPRMKHKMEVDNEIYRLQTLKASWKANHQELQNDVIFSYPSRIEKCRDQIEKYRVDVERYHKNKRVDFSMTLEHKAHRGRSEASDHLELLFWRLGKSEGDTLVIGSYAGFTISLTRGISGIINVELTGKGIYGFTAGPSSLGNITRIENTIGRLDELKLDMEVKLEDLEKQLKAAKLELSKPFKDEEKLRELLKEQVHLALELEFQMEEDKRPEDTPVDEVLESKSESFYEDCMEQ</sequence>
<gene>
    <name evidence="5" type="ORF">CLOSTHATH_00927</name>
</gene>
<feature type="coiled-coil region" evidence="1">
    <location>
        <begin position="675"/>
        <end position="702"/>
    </location>
</feature>
<dbReference type="InterPro" id="IPR038718">
    <property type="entry name" value="SNF2-like_sf"/>
</dbReference>
<evidence type="ECO:0000313" key="5">
    <source>
        <dbReference type="EMBL" id="EFD00873.1"/>
    </source>
</evidence>
<evidence type="ECO:0000256" key="2">
    <source>
        <dbReference type="SAM" id="MobiDB-lite"/>
    </source>
</evidence>
<name>D3ABF0_9FIRM</name>
<comment type="caution">
    <text evidence="5">The sequence shown here is derived from an EMBL/GenBank/DDBJ whole genome shotgun (WGS) entry which is preliminary data.</text>
</comment>
<dbReference type="GO" id="GO:0003677">
    <property type="term" value="F:DNA binding"/>
    <property type="evidence" value="ECO:0007669"/>
    <property type="project" value="InterPro"/>
</dbReference>
<dbReference type="GO" id="GO:0005524">
    <property type="term" value="F:ATP binding"/>
    <property type="evidence" value="ECO:0007669"/>
    <property type="project" value="InterPro"/>
</dbReference>
<protein>
    <submittedName>
        <fullName evidence="5">Helicase C-terminal domain protein</fullName>
    </submittedName>
</protein>
<keyword evidence="5" id="KW-0547">Nucleotide-binding</keyword>
<reference evidence="5 6" key="1">
    <citation type="submission" date="2010-01" db="EMBL/GenBank/DDBJ databases">
        <authorList>
            <person name="Weinstock G."/>
            <person name="Sodergren E."/>
            <person name="Clifton S."/>
            <person name="Fulton L."/>
            <person name="Fulton B."/>
            <person name="Courtney L."/>
            <person name="Fronick C."/>
            <person name="Harrison M."/>
            <person name="Strong C."/>
            <person name="Farmer C."/>
            <person name="Delahaunty K."/>
            <person name="Markovic C."/>
            <person name="Hall O."/>
            <person name="Minx P."/>
            <person name="Tomlinson C."/>
            <person name="Mitreva M."/>
            <person name="Nelson J."/>
            <person name="Hou S."/>
            <person name="Wollam A."/>
            <person name="Pepin K.H."/>
            <person name="Johnson M."/>
            <person name="Bhonagiri V."/>
            <person name="Nash W.E."/>
            <person name="Warren W."/>
            <person name="Chinwalla A."/>
            <person name="Mardis E.R."/>
            <person name="Wilson R.K."/>
        </authorList>
    </citation>
    <scope>NUCLEOTIDE SEQUENCE [LARGE SCALE GENOMIC DNA]</scope>
    <source>
        <strain evidence="5 6">DSM 13479</strain>
    </source>
</reference>
<evidence type="ECO:0000259" key="4">
    <source>
        <dbReference type="PROSITE" id="PS51194"/>
    </source>
</evidence>
<keyword evidence="5" id="KW-0347">Helicase</keyword>
<dbReference type="GO" id="GO:0016787">
    <property type="term" value="F:hydrolase activity"/>
    <property type="evidence" value="ECO:0007669"/>
    <property type="project" value="InterPro"/>
</dbReference>
<dbReference type="Pfam" id="PF00271">
    <property type="entry name" value="Helicase_C"/>
    <property type="match status" value="1"/>
</dbReference>
<dbReference type="RefSeq" id="WP_006771477.1">
    <property type="nucleotide sequence ID" value="NZ_GG667615.1"/>
</dbReference>
<dbReference type="InterPro" id="IPR052933">
    <property type="entry name" value="DNA_Protect_Modify"/>
</dbReference>
<feature type="region of interest" description="Disordered" evidence="2">
    <location>
        <begin position="1361"/>
        <end position="1389"/>
    </location>
</feature>
<dbReference type="Gene3D" id="3.40.50.300">
    <property type="entry name" value="P-loop containing nucleotide triphosphate hydrolases"/>
    <property type="match status" value="1"/>
</dbReference>
<accession>D3ABF0</accession>
<feature type="domain" description="Helicase C-terminal" evidence="4">
    <location>
        <begin position="970"/>
        <end position="1133"/>
    </location>
</feature>
<evidence type="ECO:0000259" key="3">
    <source>
        <dbReference type="PROSITE" id="PS51192"/>
    </source>
</evidence>
<dbReference type="InterPro" id="IPR001650">
    <property type="entry name" value="Helicase_C-like"/>
</dbReference>
<dbReference type="SMART" id="SM00487">
    <property type="entry name" value="DEXDc"/>
    <property type="match status" value="1"/>
</dbReference>
<dbReference type="InterPro" id="IPR006935">
    <property type="entry name" value="Helicase/UvrB_N"/>
</dbReference>
<dbReference type="SUPFAM" id="SSF52540">
    <property type="entry name" value="P-loop containing nucleoside triphosphate hydrolases"/>
    <property type="match status" value="2"/>
</dbReference>
<dbReference type="Pfam" id="PF04851">
    <property type="entry name" value="ResIII"/>
    <property type="match status" value="1"/>
</dbReference>
<dbReference type="PROSITE" id="PS51194">
    <property type="entry name" value="HELICASE_CTER"/>
    <property type="match status" value="1"/>
</dbReference>
<keyword evidence="5" id="KW-0378">Hydrolase</keyword>
<dbReference type="InterPro" id="IPR027417">
    <property type="entry name" value="P-loop_NTPase"/>
</dbReference>
<proteinExistence type="predicted"/>
<dbReference type="Proteomes" id="UP000004968">
    <property type="component" value="Unassembled WGS sequence"/>
</dbReference>
<organism evidence="5 6">
    <name type="scientific">Hungatella hathewayi DSM 13479</name>
    <dbReference type="NCBI Taxonomy" id="566550"/>
    <lineage>
        <taxon>Bacteria</taxon>
        <taxon>Bacillati</taxon>
        <taxon>Bacillota</taxon>
        <taxon>Clostridia</taxon>
        <taxon>Lachnospirales</taxon>
        <taxon>Lachnospiraceae</taxon>
        <taxon>Hungatella</taxon>
    </lineage>
</organism>
<dbReference type="PANTHER" id="PTHR41313:SF1">
    <property type="entry name" value="DNA METHYLASE ADENINE-SPECIFIC DOMAIN-CONTAINING PROTEIN"/>
    <property type="match status" value="1"/>
</dbReference>
<dbReference type="SMART" id="SM00490">
    <property type="entry name" value="HELICc"/>
    <property type="match status" value="1"/>
</dbReference>
<feature type="coiled-coil region" evidence="1">
    <location>
        <begin position="1304"/>
        <end position="1331"/>
    </location>
</feature>
<feature type="domain" description="Helicase ATP-binding" evidence="3">
    <location>
        <begin position="572"/>
        <end position="821"/>
    </location>
</feature>
<dbReference type="HOGENOM" id="CLU_000181_8_0_9"/>
<dbReference type="PANTHER" id="PTHR41313">
    <property type="entry name" value="ADENINE-SPECIFIC METHYLTRANSFERASE"/>
    <property type="match status" value="1"/>
</dbReference>